<dbReference type="Gene3D" id="3.30.70.100">
    <property type="match status" value="1"/>
</dbReference>
<dbReference type="SUPFAM" id="SSF55008">
    <property type="entry name" value="HMA, heavy metal-associated domain"/>
    <property type="match status" value="1"/>
</dbReference>
<reference evidence="3 4" key="1">
    <citation type="submission" date="2019-06" db="EMBL/GenBank/DDBJ databases">
        <title>Sequencing the genomes of 1000 actinobacteria strains.</title>
        <authorList>
            <person name="Klenk H.-P."/>
        </authorList>
    </citation>
    <scope>NUCLEOTIDE SEQUENCE [LARGE SCALE GENOMIC DNA]</scope>
    <source>
        <strain evidence="3 4">DSM 25218</strain>
    </source>
</reference>
<evidence type="ECO:0000259" key="2">
    <source>
        <dbReference type="PROSITE" id="PS50846"/>
    </source>
</evidence>
<gene>
    <name evidence="3" type="ORF">FB381_2798</name>
</gene>
<organism evidence="3 4">
    <name type="scientific">Nocardioides albertanoniae</name>
    <dbReference type="NCBI Taxonomy" id="1175486"/>
    <lineage>
        <taxon>Bacteria</taxon>
        <taxon>Bacillati</taxon>
        <taxon>Actinomycetota</taxon>
        <taxon>Actinomycetes</taxon>
        <taxon>Propionibacteriales</taxon>
        <taxon>Nocardioidaceae</taxon>
        <taxon>Nocardioides</taxon>
    </lineage>
</organism>
<dbReference type="RefSeq" id="WP_141780828.1">
    <property type="nucleotide sequence ID" value="NZ_VFOV01000001.1"/>
</dbReference>
<sequence>MATNATYNVAGMTCGGCAGKVTDQVEQIPGVLDVDVDLAAGAITLTSESDISDASVKQAVEKAGYKLATA</sequence>
<evidence type="ECO:0000256" key="1">
    <source>
        <dbReference type="ARBA" id="ARBA00022723"/>
    </source>
</evidence>
<protein>
    <submittedName>
        <fullName evidence="3">Copper chaperone CopZ</fullName>
    </submittedName>
</protein>
<keyword evidence="4" id="KW-1185">Reference proteome</keyword>
<dbReference type="PROSITE" id="PS50846">
    <property type="entry name" value="HMA_2"/>
    <property type="match status" value="1"/>
</dbReference>
<dbReference type="EMBL" id="VFOV01000001">
    <property type="protein sequence ID" value="TQL68898.1"/>
    <property type="molecule type" value="Genomic_DNA"/>
</dbReference>
<dbReference type="InterPro" id="IPR036163">
    <property type="entry name" value="HMA_dom_sf"/>
</dbReference>
<keyword evidence="1" id="KW-0479">Metal-binding</keyword>
<dbReference type="AlphaFoldDB" id="A0A543A8G6"/>
<evidence type="ECO:0000313" key="3">
    <source>
        <dbReference type="EMBL" id="TQL68898.1"/>
    </source>
</evidence>
<dbReference type="Pfam" id="PF00403">
    <property type="entry name" value="HMA"/>
    <property type="match status" value="1"/>
</dbReference>
<comment type="caution">
    <text evidence="3">The sequence shown here is derived from an EMBL/GenBank/DDBJ whole genome shotgun (WGS) entry which is preliminary data.</text>
</comment>
<accession>A0A543A8G6</accession>
<dbReference type="OrthoDB" id="9813965at2"/>
<dbReference type="GO" id="GO:0046872">
    <property type="term" value="F:metal ion binding"/>
    <property type="evidence" value="ECO:0007669"/>
    <property type="project" value="UniProtKB-KW"/>
</dbReference>
<dbReference type="CDD" id="cd00371">
    <property type="entry name" value="HMA"/>
    <property type="match status" value="1"/>
</dbReference>
<proteinExistence type="predicted"/>
<feature type="domain" description="HMA" evidence="2">
    <location>
        <begin position="3"/>
        <end position="68"/>
    </location>
</feature>
<dbReference type="InterPro" id="IPR017969">
    <property type="entry name" value="Heavy-metal-associated_CS"/>
</dbReference>
<dbReference type="InterPro" id="IPR006121">
    <property type="entry name" value="HMA_dom"/>
</dbReference>
<dbReference type="PROSITE" id="PS01047">
    <property type="entry name" value="HMA_1"/>
    <property type="match status" value="1"/>
</dbReference>
<evidence type="ECO:0000313" key="4">
    <source>
        <dbReference type="Proteomes" id="UP000320209"/>
    </source>
</evidence>
<dbReference type="Proteomes" id="UP000320209">
    <property type="component" value="Unassembled WGS sequence"/>
</dbReference>
<name>A0A543A8G6_9ACTN</name>